<reference evidence="1" key="1">
    <citation type="submission" date="2020-11" db="EMBL/GenBank/DDBJ databases">
        <authorList>
            <person name="Tran Van P."/>
        </authorList>
    </citation>
    <scope>NUCLEOTIDE SEQUENCE</scope>
</reference>
<evidence type="ECO:0000313" key="1">
    <source>
        <dbReference type="EMBL" id="CAD7397149.1"/>
    </source>
</evidence>
<dbReference type="AlphaFoldDB" id="A0A7R9CK11"/>
<proteinExistence type="predicted"/>
<organism evidence="1">
    <name type="scientific">Timema poppense</name>
    <name type="common">Walking stick</name>
    <dbReference type="NCBI Taxonomy" id="170557"/>
    <lineage>
        <taxon>Eukaryota</taxon>
        <taxon>Metazoa</taxon>
        <taxon>Ecdysozoa</taxon>
        <taxon>Arthropoda</taxon>
        <taxon>Hexapoda</taxon>
        <taxon>Insecta</taxon>
        <taxon>Pterygota</taxon>
        <taxon>Neoptera</taxon>
        <taxon>Polyneoptera</taxon>
        <taxon>Phasmatodea</taxon>
        <taxon>Timematodea</taxon>
        <taxon>Timematoidea</taxon>
        <taxon>Timematidae</taxon>
        <taxon>Timema</taxon>
    </lineage>
</organism>
<gene>
    <name evidence="1" type="ORF">TPSB3V08_LOCUS1017</name>
</gene>
<protein>
    <submittedName>
        <fullName evidence="1">Uncharacterized protein</fullName>
    </submittedName>
</protein>
<accession>A0A7R9CK11</accession>
<sequence>MANVLEFCLPSLMPLVMGYSCKEPHSVIMCFFFSSRCMMSAARQEPLNRLLTEHAPRSVLRAHIDQRTPYHPVALSHPNEAICSESNFIVSCRMDGSKRLKILWLLYVYLSVLRPRHRLRISRSMVLKKSMQQYQIALATESLCVKSVHQYTTDDKKNKQSIHNLQSSNTFPNDRIMNLQLYLIAHYMIHQLQEVVLAARKLAETEQQCIET</sequence>
<name>A0A7R9CK11_TIMPO</name>
<dbReference type="EMBL" id="OD000347">
    <property type="protein sequence ID" value="CAD7397149.1"/>
    <property type="molecule type" value="Genomic_DNA"/>
</dbReference>